<evidence type="ECO:0000256" key="7">
    <source>
        <dbReference type="RuleBase" id="RU367160"/>
    </source>
</evidence>
<dbReference type="GO" id="GO:0043565">
    <property type="term" value="F:sequence-specific DNA binding"/>
    <property type="evidence" value="ECO:0007669"/>
    <property type="project" value="TreeGrafter"/>
</dbReference>
<gene>
    <name evidence="9" type="ORF">POM88_002269</name>
</gene>
<dbReference type="EMBL" id="JAUIZM010000001">
    <property type="protein sequence ID" value="KAK1402664.1"/>
    <property type="molecule type" value="Genomic_DNA"/>
</dbReference>
<dbReference type="Proteomes" id="UP001237642">
    <property type="component" value="Unassembled WGS sequence"/>
</dbReference>
<evidence type="ECO:0000256" key="8">
    <source>
        <dbReference type="SAM" id="MobiDB-lite"/>
    </source>
</evidence>
<evidence type="ECO:0000256" key="2">
    <source>
        <dbReference type="ARBA" id="ARBA00007911"/>
    </source>
</evidence>
<accession>A0AAD8NAE2</accession>
<protein>
    <recommendedName>
        <fullName evidence="7">GAGA-binding transcriptional activator</fullName>
    </recommendedName>
</protein>
<proteinExistence type="inferred from homology"/>
<dbReference type="InterPro" id="IPR010409">
    <property type="entry name" value="GAGA-bd_tscrpt_act"/>
</dbReference>
<evidence type="ECO:0000313" key="10">
    <source>
        <dbReference type="Proteomes" id="UP001237642"/>
    </source>
</evidence>
<evidence type="ECO:0000256" key="6">
    <source>
        <dbReference type="ARBA" id="ARBA00023242"/>
    </source>
</evidence>
<dbReference type="PANTHER" id="PTHR31421:SF3">
    <property type="entry name" value="PROTEIN BASIC PENTACYSTEINE4"/>
    <property type="match status" value="1"/>
</dbReference>
<keyword evidence="6 7" id="KW-0539">Nucleus</keyword>
<dbReference type="GO" id="GO:0005634">
    <property type="term" value="C:nucleus"/>
    <property type="evidence" value="ECO:0007669"/>
    <property type="project" value="UniProtKB-SubCell"/>
</dbReference>
<keyword evidence="4 7" id="KW-0238">DNA-binding</keyword>
<evidence type="ECO:0000313" key="9">
    <source>
        <dbReference type="EMBL" id="KAK1402664.1"/>
    </source>
</evidence>
<dbReference type="AlphaFoldDB" id="A0AAD8NAE2"/>
<evidence type="ECO:0000256" key="5">
    <source>
        <dbReference type="ARBA" id="ARBA00023163"/>
    </source>
</evidence>
<evidence type="ECO:0000256" key="4">
    <source>
        <dbReference type="ARBA" id="ARBA00023125"/>
    </source>
</evidence>
<name>A0AAD8NAE2_9APIA</name>
<keyword evidence="10" id="KW-1185">Reference proteome</keyword>
<dbReference type="PANTHER" id="PTHR31421">
    <property type="entry name" value="PROTEIN BASIC PENTACYSTEINE3"/>
    <property type="match status" value="1"/>
</dbReference>
<comment type="similarity">
    <text evidence="2 7">Belongs to the BBR/BPC family.</text>
</comment>
<evidence type="ECO:0000256" key="3">
    <source>
        <dbReference type="ARBA" id="ARBA00023015"/>
    </source>
</evidence>
<sequence length="313" mass="35740">MDEGNLENARQRIECYRGAHTQAWNMMMSQYQLKDQNAFLMHRKIMHIAAERDAAFAERERAISERKAAIDERDAIIQQRDAAMTERDNAVRERDNAIAALRFQESTMNSTLDCGIQRSSKQMRPASKKQRIKPVQASQKTKMTDAFPVQVIPFQDVKVCKTGQTKQMKSVQTEAPYSPRKLKETSEELNRSVSKYEFKSECDAQDLGLMNQINFNPSTMPTPVCSCTGVQRQCYKWGNGGWQSSCCTTNLSVHPLPRMDNKRHSRVGGRKMSGSVFVRSLSHAAEQGHDLGLPLDLREYWARHGTNRYVTIK</sequence>
<comment type="function">
    <text evidence="7">Transcriptional regulator that specifically binds to GA-rich elements (GAGA-repeats) present in regulatory sequences of genes involved in developmental processes.</text>
</comment>
<keyword evidence="3 7" id="KW-0805">Transcription regulation</keyword>
<comment type="subcellular location">
    <subcellularLocation>
        <location evidence="1 7">Nucleus</location>
    </subcellularLocation>
</comment>
<reference evidence="9" key="1">
    <citation type="submission" date="2023-02" db="EMBL/GenBank/DDBJ databases">
        <title>Genome of toxic invasive species Heracleum sosnowskyi carries increased number of genes despite the absence of recent whole-genome duplications.</title>
        <authorList>
            <person name="Schelkunov M."/>
            <person name="Shtratnikova V."/>
            <person name="Makarenko M."/>
            <person name="Klepikova A."/>
            <person name="Omelchenko D."/>
            <person name="Novikova G."/>
            <person name="Obukhova E."/>
            <person name="Bogdanov V."/>
            <person name="Penin A."/>
            <person name="Logacheva M."/>
        </authorList>
    </citation>
    <scope>NUCLEOTIDE SEQUENCE</scope>
    <source>
        <strain evidence="9">Hsosn_3</strain>
        <tissue evidence="9">Leaf</tissue>
    </source>
</reference>
<reference evidence="9" key="2">
    <citation type="submission" date="2023-05" db="EMBL/GenBank/DDBJ databases">
        <authorList>
            <person name="Schelkunov M.I."/>
        </authorList>
    </citation>
    <scope>NUCLEOTIDE SEQUENCE</scope>
    <source>
        <strain evidence="9">Hsosn_3</strain>
        <tissue evidence="9">Leaf</tissue>
    </source>
</reference>
<comment type="caution">
    <text evidence="9">The sequence shown here is derived from an EMBL/GenBank/DDBJ whole genome shotgun (WGS) entry which is preliminary data.</text>
</comment>
<evidence type="ECO:0000256" key="1">
    <source>
        <dbReference type="ARBA" id="ARBA00004123"/>
    </source>
</evidence>
<organism evidence="9 10">
    <name type="scientific">Heracleum sosnowskyi</name>
    <dbReference type="NCBI Taxonomy" id="360622"/>
    <lineage>
        <taxon>Eukaryota</taxon>
        <taxon>Viridiplantae</taxon>
        <taxon>Streptophyta</taxon>
        <taxon>Embryophyta</taxon>
        <taxon>Tracheophyta</taxon>
        <taxon>Spermatophyta</taxon>
        <taxon>Magnoliopsida</taxon>
        <taxon>eudicotyledons</taxon>
        <taxon>Gunneridae</taxon>
        <taxon>Pentapetalae</taxon>
        <taxon>asterids</taxon>
        <taxon>campanulids</taxon>
        <taxon>Apiales</taxon>
        <taxon>Apiaceae</taxon>
        <taxon>Apioideae</taxon>
        <taxon>apioid superclade</taxon>
        <taxon>Tordylieae</taxon>
        <taxon>Tordyliinae</taxon>
        <taxon>Heracleum</taxon>
    </lineage>
</organism>
<dbReference type="GO" id="GO:0009723">
    <property type="term" value="P:response to ethylene"/>
    <property type="evidence" value="ECO:0007669"/>
    <property type="project" value="TreeGrafter"/>
</dbReference>
<keyword evidence="5 7" id="KW-0804">Transcription</keyword>
<dbReference type="Pfam" id="PF06217">
    <property type="entry name" value="GAGA_bind"/>
    <property type="match status" value="1"/>
</dbReference>
<dbReference type="SMART" id="SM01226">
    <property type="entry name" value="GAGA_bind"/>
    <property type="match status" value="1"/>
</dbReference>
<dbReference type="GO" id="GO:0003700">
    <property type="term" value="F:DNA-binding transcription factor activity"/>
    <property type="evidence" value="ECO:0007669"/>
    <property type="project" value="UniProtKB-UniRule"/>
</dbReference>
<feature type="region of interest" description="Disordered" evidence="8">
    <location>
        <begin position="115"/>
        <end position="140"/>
    </location>
</feature>